<name>A0A8X8AYX5_BRACI</name>
<evidence type="ECO:0000313" key="1">
    <source>
        <dbReference type="EMBL" id="KAG2315608.1"/>
    </source>
</evidence>
<sequence>MVKIKEDQGSYRSCWMFLAIRDGEDQQQLNNDAKKAQIHDEAEKPEMFKAEDGRTWLENQVKVQRIKESKANEAEVMIPRIRGHKLVKKKIELRAQGEEKEP</sequence>
<dbReference type="EMBL" id="JAAMPC010000004">
    <property type="protein sequence ID" value="KAG2315608.1"/>
    <property type="molecule type" value="Genomic_DNA"/>
</dbReference>
<evidence type="ECO:0000313" key="2">
    <source>
        <dbReference type="Proteomes" id="UP000886595"/>
    </source>
</evidence>
<comment type="caution">
    <text evidence="1">The sequence shown here is derived from an EMBL/GenBank/DDBJ whole genome shotgun (WGS) entry which is preliminary data.</text>
</comment>
<proteinExistence type="predicted"/>
<organism evidence="1 2">
    <name type="scientific">Brassica carinata</name>
    <name type="common">Ethiopian mustard</name>
    <name type="synonym">Abyssinian cabbage</name>
    <dbReference type="NCBI Taxonomy" id="52824"/>
    <lineage>
        <taxon>Eukaryota</taxon>
        <taxon>Viridiplantae</taxon>
        <taxon>Streptophyta</taxon>
        <taxon>Embryophyta</taxon>
        <taxon>Tracheophyta</taxon>
        <taxon>Spermatophyta</taxon>
        <taxon>Magnoliopsida</taxon>
        <taxon>eudicotyledons</taxon>
        <taxon>Gunneridae</taxon>
        <taxon>Pentapetalae</taxon>
        <taxon>rosids</taxon>
        <taxon>malvids</taxon>
        <taxon>Brassicales</taxon>
        <taxon>Brassicaceae</taxon>
        <taxon>Brassiceae</taxon>
        <taxon>Brassica</taxon>
    </lineage>
</organism>
<reference evidence="1 2" key="1">
    <citation type="submission" date="2020-02" db="EMBL/GenBank/DDBJ databases">
        <authorList>
            <person name="Ma Q."/>
            <person name="Huang Y."/>
            <person name="Song X."/>
            <person name="Pei D."/>
        </authorList>
    </citation>
    <scope>NUCLEOTIDE SEQUENCE [LARGE SCALE GENOMIC DNA]</scope>
    <source>
        <strain evidence="1">Sxm20200214</strain>
        <tissue evidence="1">Leaf</tissue>
    </source>
</reference>
<dbReference type="AlphaFoldDB" id="A0A8X8AYX5"/>
<gene>
    <name evidence="1" type="ORF">Bca52824_018730</name>
</gene>
<protein>
    <submittedName>
        <fullName evidence="1">Uncharacterized protein</fullName>
    </submittedName>
</protein>
<accession>A0A8X8AYX5</accession>
<keyword evidence="2" id="KW-1185">Reference proteome</keyword>
<dbReference type="Proteomes" id="UP000886595">
    <property type="component" value="Unassembled WGS sequence"/>
</dbReference>